<dbReference type="RefSeq" id="WP_394823718.1">
    <property type="nucleotide sequence ID" value="NZ_CP089984.1"/>
</dbReference>
<dbReference type="EMBL" id="CP089984">
    <property type="protein sequence ID" value="WXB14100.1"/>
    <property type="molecule type" value="Genomic_DNA"/>
</dbReference>
<feature type="modified residue" description="4-aspartylphosphate" evidence="4">
    <location>
        <position position="62"/>
    </location>
</feature>
<dbReference type="Pfam" id="PF02518">
    <property type="entry name" value="HATPase_c"/>
    <property type="match status" value="1"/>
</dbReference>
<dbReference type="InterPro" id="IPR036890">
    <property type="entry name" value="HATPase_C_sf"/>
</dbReference>
<dbReference type="InterPro" id="IPR003594">
    <property type="entry name" value="HATPase_dom"/>
</dbReference>
<accession>A0ABZ2LY86</accession>
<dbReference type="SMART" id="SM00387">
    <property type="entry name" value="HATPase_c"/>
    <property type="match status" value="1"/>
</dbReference>
<reference evidence="8 9" key="1">
    <citation type="submission" date="2021-12" db="EMBL/GenBank/DDBJ databases">
        <title>Discovery of the Pendulisporaceae a myxobacterial family with distinct sporulation behavior and unique specialized metabolism.</title>
        <authorList>
            <person name="Garcia R."/>
            <person name="Popoff A."/>
            <person name="Bader C.D."/>
            <person name="Loehr J."/>
            <person name="Walesch S."/>
            <person name="Walt C."/>
            <person name="Boldt J."/>
            <person name="Bunk B."/>
            <person name="Haeckl F.J.F.P.J."/>
            <person name="Gunesch A.P."/>
            <person name="Birkelbach J."/>
            <person name="Nuebel U."/>
            <person name="Pietschmann T."/>
            <person name="Bach T."/>
            <person name="Mueller R."/>
        </authorList>
    </citation>
    <scope>NUCLEOTIDE SEQUENCE [LARGE SCALE GENOMIC DNA]</scope>
    <source>
        <strain evidence="8 9">MSr11954</strain>
    </source>
</reference>
<keyword evidence="8" id="KW-0808">Transferase</keyword>
<dbReference type="InterPro" id="IPR004358">
    <property type="entry name" value="Sig_transdc_His_kin-like_C"/>
</dbReference>
<evidence type="ECO:0000256" key="4">
    <source>
        <dbReference type="PROSITE-ProRule" id="PRU00169"/>
    </source>
</evidence>
<comment type="catalytic activity">
    <reaction evidence="1">
        <text>ATP + protein L-histidine = ADP + protein N-phospho-L-histidine.</text>
        <dbReference type="EC" id="2.7.13.3"/>
    </reaction>
</comment>
<evidence type="ECO:0000256" key="1">
    <source>
        <dbReference type="ARBA" id="ARBA00000085"/>
    </source>
</evidence>
<dbReference type="PRINTS" id="PR00344">
    <property type="entry name" value="BCTRLSENSOR"/>
</dbReference>
<dbReference type="SUPFAM" id="SSF55874">
    <property type="entry name" value="ATPase domain of HSP90 chaperone/DNA topoisomerase II/histidine kinase"/>
    <property type="match status" value="1"/>
</dbReference>
<dbReference type="PANTHER" id="PTHR43547:SF2">
    <property type="entry name" value="HYBRID SIGNAL TRANSDUCTION HISTIDINE KINASE C"/>
    <property type="match status" value="1"/>
</dbReference>
<dbReference type="SUPFAM" id="SSF52172">
    <property type="entry name" value="CheY-like"/>
    <property type="match status" value="1"/>
</dbReference>
<dbReference type="Gene3D" id="3.40.50.2300">
    <property type="match status" value="1"/>
</dbReference>
<gene>
    <name evidence="8" type="ORF">LZC94_40505</name>
</gene>
<dbReference type="InterPro" id="IPR003661">
    <property type="entry name" value="HisK_dim/P_dom"/>
</dbReference>
<dbReference type="PROSITE" id="PS50110">
    <property type="entry name" value="RESPONSE_REGULATORY"/>
    <property type="match status" value="1"/>
</dbReference>
<dbReference type="PROSITE" id="PS50109">
    <property type="entry name" value="HIS_KIN"/>
    <property type="match status" value="1"/>
</dbReference>
<feature type="domain" description="Response regulatory" evidence="7">
    <location>
        <begin position="13"/>
        <end position="127"/>
    </location>
</feature>
<dbReference type="InterPro" id="IPR005467">
    <property type="entry name" value="His_kinase_dom"/>
</dbReference>
<evidence type="ECO:0000259" key="6">
    <source>
        <dbReference type="PROSITE" id="PS50109"/>
    </source>
</evidence>
<proteinExistence type="predicted"/>
<dbReference type="Gene3D" id="1.10.287.130">
    <property type="match status" value="1"/>
</dbReference>
<evidence type="ECO:0000313" key="9">
    <source>
        <dbReference type="Proteomes" id="UP001370348"/>
    </source>
</evidence>
<feature type="coiled-coil region" evidence="5">
    <location>
        <begin position="293"/>
        <end position="327"/>
    </location>
</feature>
<dbReference type="PANTHER" id="PTHR43547">
    <property type="entry name" value="TWO-COMPONENT HISTIDINE KINASE"/>
    <property type="match status" value="1"/>
</dbReference>
<evidence type="ECO:0000256" key="3">
    <source>
        <dbReference type="ARBA" id="ARBA00022553"/>
    </source>
</evidence>
<dbReference type="InterPro" id="IPR036097">
    <property type="entry name" value="HisK_dim/P_sf"/>
</dbReference>
<dbReference type="Pfam" id="PF00512">
    <property type="entry name" value="HisKA"/>
    <property type="match status" value="1"/>
</dbReference>
<dbReference type="SUPFAM" id="SSF47384">
    <property type="entry name" value="Homodimeric domain of signal transducing histidine kinase"/>
    <property type="match status" value="1"/>
</dbReference>
<dbReference type="GO" id="GO:0016301">
    <property type="term" value="F:kinase activity"/>
    <property type="evidence" value="ECO:0007669"/>
    <property type="project" value="UniProtKB-KW"/>
</dbReference>
<dbReference type="CDD" id="cd00075">
    <property type="entry name" value="HATPase"/>
    <property type="match status" value="1"/>
</dbReference>
<evidence type="ECO:0000313" key="8">
    <source>
        <dbReference type="EMBL" id="WXB14100.1"/>
    </source>
</evidence>
<keyword evidence="5" id="KW-0175">Coiled coil</keyword>
<keyword evidence="3 4" id="KW-0597">Phosphoprotein</keyword>
<dbReference type="CDD" id="cd00082">
    <property type="entry name" value="HisKA"/>
    <property type="match status" value="1"/>
</dbReference>
<protein>
    <recommendedName>
        <fullName evidence="2">histidine kinase</fullName>
        <ecNumber evidence="2">2.7.13.3</ecNumber>
    </recommendedName>
</protein>
<organism evidence="8 9">
    <name type="scientific">Pendulispora albinea</name>
    <dbReference type="NCBI Taxonomy" id="2741071"/>
    <lineage>
        <taxon>Bacteria</taxon>
        <taxon>Pseudomonadati</taxon>
        <taxon>Myxococcota</taxon>
        <taxon>Myxococcia</taxon>
        <taxon>Myxococcales</taxon>
        <taxon>Sorangiineae</taxon>
        <taxon>Pendulisporaceae</taxon>
        <taxon>Pendulispora</taxon>
    </lineage>
</organism>
<dbReference type="InterPro" id="IPR001789">
    <property type="entry name" value="Sig_transdc_resp-reg_receiver"/>
</dbReference>
<dbReference type="Pfam" id="PF00072">
    <property type="entry name" value="Response_reg"/>
    <property type="match status" value="1"/>
</dbReference>
<evidence type="ECO:0000256" key="5">
    <source>
        <dbReference type="SAM" id="Coils"/>
    </source>
</evidence>
<dbReference type="EC" id="2.7.13.3" evidence="2"/>
<dbReference type="SMART" id="SM00388">
    <property type="entry name" value="HisKA"/>
    <property type="match status" value="1"/>
</dbReference>
<dbReference type="InterPro" id="IPR011006">
    <property type="entry name" value="CheY-like_superfamily"/>
</dbReference>
<name>A0ABZ2LY86_9BACT</name>
<dbReference type="Gene3D" id="3.30.565.10">
    <property type="entry name" value="Histidine kinase-like ATPase, C-terminal domain"/>
    <property type="match status" value="1"/>
</dbReference>
<evidence type="ECO:0000259" key="7">
    <source>
        <dbReference type="PROSITE" id="PS50110"/>
    </source>
</evidence>
<feature type="domain" description="Histidine kinase" evidence="6">
    <location>
        <begin position="281"/>
        <end position="492"/>
    </location>
</feature>
<dbReference type="Proteomes" id="UP001370348">
    <property type="component" value="Chromosome"/>
</dbReference>
<evidence type="ECO:0000256" key="2">
    <source>
        <dbReference type="ARBA" id="ARBA00012438"/>
    </source>
</evidence>
<keyword evidence="9" id="KW-1185">Reference proteome</keyword>
<dbReference type="SMART" id="SM00448">
    <property type="entry name" value="REC"/>
    <property type="match status" value="1"/>
</dbReference>
<sequence>MTVESGGTASPSNVLLVDDDPANLLALEAVLEPLEQRIMKARSGEGALRLLLEHDFAVILLDLRMPGMDGLETAAAIKQREKSRHTPIIFLTAETSLRIKSYEYGAVDYVVKPYEPAIVRSKVSVFVELYERGQRILQQEARLRQKEYEALQLRTREAMRAAEEQQRRWLETVLDRIPTPLLFVEPDTGHVQFANRASRELAGDKLPDAPDIPYDGAAHELTWPTAAGPRPRTFVATGTEIPQGHGHEAMRVVSLVDVTRLKEVEGELQTAVRIRDDFLSIASHELHTPLTPLKLQIERLQRREQNATQLQEKLAVVARQVDRLTNLARQLLDVSRITGGRLKLTPEEVDLTAVVRDAADALEAESRQSGSVIAIDAEPKVVGYWDPTRIEQITSNLLSNAIKYGQGKPILVQVTHDNGHARLSVHDNGIGIPPEQQQRIFDRFERAVSVRHYGGFGLGLWIVRQIVEASGGHVTVESQVGQGSTFTVELPR</sequence>
<keyword evidence="8" id="KW-0418">Kinase</keyword>